<keyword evidence="3" id="KW-0812">Transmembrane</keyword>
<dbReference type="Pfam" id="PF13432">
    <property type="entry name" value="TPR_16"/>
    <property type="match status" value="2"/>
</dbReference>
<name>A0ABS6WRT6_9HYPH</name>
<comment type="caution">
    <text evidence="4">The sequence shown here is derived from an EMBL/GenBank/DDBJ whole genome shotgun (WGS) entry which is preliminary data.</text>
</comment>
<gene>
    <name evidence="4" type="primary">ccmI</name>
    <name evidence="4" type="ORF">KY465_15440</name>
</gene>
<dbReference type="EMBL" id="JAHWQX010000004">
    <property type="protein sequence ID" value="MBW3098677.1"/>
    <property type="molecule type" value="Genomic_DNA"/>
</dbReference>
<comment type="subcellular location">
    <subcellularLocation>
        <location evidence="1">Cell envelope</location>
    </subcellularLocation>
</comment>
<sequence length="524" mass="55341">MLFWILAALLTFAAIAAVLWPLRGRRAAVSAPPPEAHDIEVYRDQLAEIERDRESGHLAPAQAETARAEIGRRLLTAARRDQPQPHGENGPSSPRRRNALARPVTLAIVLFIPLAALPAYLYLGSPGLSQQPLAARMNAAPEQTDIAVLVANAERHLKANPDDGRGWEVLAPIYLRTGRLDDAATAFRRAIALLGPSAGRQAGLGEALVSGSGGIVTEEAQLAFQSARELDPDDPRPAYFLALASAQEGRIDVSRAQFESLIRRSPENAPWLPTVRNQLAALEAVEGRGMNADALASALGAVTVEARDEMLASMLATLKTRLERQPEDLESWLMLVRSHAAMGERDEAQQALTRAGSTFPTGQPAIQLAELAAQLGLEAGARISGVTMIAPEPGAATPATGTAGTPVASGPFLLPDAGKQPPAAALGNPDAAAIASARDMTASDRAEMIRGMVASLDAKLTEAPDNLPGWLRLIRSYTVLGDRQSAAAALVRARAAFPQGDEARAAIDQLATELSLQASEESAQ</sequence>
<feature type="region of interest" description="Disordered" evidence="2">
    <location>
        <begin position="77"/>
        <end position="97"/>
    </location>
</feature>
<evidence type="ECO:0000313" key="5">
    <source>
        <dbReference type="Proteomes" id="UP001430804"/>
    </source>
</evidence>
<keyword evidence="3" id="KW-0472">Membrane</keyword>
<keyword evidence="5" id="KW-1185">Reference proteome</keyword>
<dbReference type="RefSeq" id="WP_219203000.1">
    <property type="nucleotide sequence ID" value="NZ_JAHWQX010000004.1"/>
</dbReference>
<organism evidence="4 5">
    <name type="scientific">Pseudohoeflea coraliihabitans</name>
    <dbReference type="NCBI Taxonomy" id="2860393"/>
    <lineage>
        <taxon>Bacteria</taxon>
        <taxon>Pseudomonadati</taxon>
        <taxon>Pseudomonadota</taxon>
        <taxon>Alphaproteobacteria</taxon>
        <taxon>Hyphomicrobiales</taxon>
        <taxon>Rhizobiaceae</taxon>
        <taxon>Pseudohoeflea</taxon>
    </lineage>
</organism>
<keyword evidence="3" id="KW-1133">Transmembrane helix</keyword>
<proteinExistence type="predicted"/>
<dbReference type="NCBIfam" id="TIGR03142">
    <property type="entry name" value="cytochro_ccmI"/>
    <property type="match status" value="1"/>
</dbReference>
<evidence type="ECO:0000256" key="3">
    <source>
        <dbReference type="SAM" id="Phobius"/>
    </source>
</evidence>
<dbReference type="InterPro" id="IPR051263">
    <property type="entry name" value="C-type_cytochrome_biogenesis"/>
</dbReference>
<dbReference type="PANTHER" id="PTHR47870:SF4">
    <property type="entry name" value="CYTOCHROME C-TYPE BIOGENESIS PROTEIN CYCH"/>
    <property type="match status" value="1"/>
</dbReference>
<feature type="transmembrane region" description="Helical" evidence="3">
    <location>
        <begin position="104"/>
        <end position="123"/>
    </location>
</feature>
<dbReference type="PANTHER" id="PTHR47870">
    <property type="entry name" value="CYTOCHROME C-TYPE BIOGENESIS PROTEIN CCMH"/>
    <property type="match status" value="1"/>
</dbReference>
<reference evidence="4" key="1">
    <citation type="submission" date="2021-07" db="EMBL/GenBank/DDBJ databases">
        <title>Pseudohoeflea marina sp. nov. a polyhydroxyalcanoate-producing bacterium.</title>
        <authorList>
            <person name="Zheng W."/>
            <person name="Yu S."/>
            <person name="Huang Y."/>
        </authorList>
    </citation>
    <scope>NUCLEOTIDE SEQUENCE</scope>
    <source>
        <strain evidence="4">DP4N28-3</strain>
    </source>
</reference>
<evidence type="ECO:0000256" key="1">
    <source>
        <dbReference type="ARBA" id="ARBA00004196"/>
    </source>
</evidence>
<dbReference type="InterPro" id="IPR017560">
    <property type="entry name" value="Cyt_c_biogenesis_CcmI"/>
</dbReference>
<dbReference type="Proteomes" id="UP001430804">
    <property type="component" value="Unassembled WGS sequence"/>
</dbReference>
<protein>
    <submittedName>
        <fullName evidence="4">C-type cytochrome biogenesis protein CcmI</fullName>
    </submittedName>
</protein>
<evidence type="ECO:0000313" key="4">
    <source>
        <dbReference type="EMBL" id="MBW3098677.1"/>
    </source>
</evidence>
<accession>A0ABS6WRT6</accession>
<evidence type="ECO:0000256" key="2">
    <source>
        <dbReference type="SAM" id="MobiDB-lite"/>
    </source>
</evidence>